<dbReference type="AlphaFoldDB" id="F4S565"/>
<dbReference type="KEGG" id="mlr:MELLADRAFT_93766"/>
<dbReference type="EMBL" id="GL883150">
    <property type="protein sequence ID" value="EGG00114.1"/>
    <property type="molecule type" value="Genomic_DNA"/>
</dbReference>
<dbReference type="Proteomes" id="UP000001072">
    <property type="component" value="Unassembled WGS sequence"/>
</dbReference>
<organism evidence="4">
    <name type="scientific">Melampsora larici-populina (strain 98AG31 / pathotype 3-4-7)</name>
    <name type="common">Poplar leaf rust fungus</name>
    <dbReference type="NCBI Taxonomy" id="747676"/>
    <lineage>
        <taxon>Eukaryota</taxon>
        <taxon>Fungi</taxon>
        <taxon>Dikarya</taxon>
        <taxon>Basidiomycota</taxon>
        <taxon>Pucciniomycotina</taxon>
        <taxon>Pucciniomycetes</taxon>
        <taxon>Pucciniales</taxon>
        <taxon>Melampsoraceae</taxon>
        <taxon>Melampsora</taxon>
    </lineage>
</organism>
<name>F4S565_MELLP</name>
<feature type="region of interest" description="Disordered" evidence="1">
    <location>
        <begin position="366"/>
        <end position="391"/>
    </location>
</feature>
<protein>
    <recommendedName>
        <fullName evidence="2">CxC6 like cysteine cluster associated with KDZ domain-containing protein</fullName>
    </recommendedName>
</protein>
<accession>F4S565</accession>
<dbReference type="Pfam" id="PF18721">
    <property type="entry name" value="CxC6"/>
    <property type="match status" value="1"/>
</dbReference>
<dbReference type="STRING" id="747676.F4S565"/>
<dbReference type="GeneID" id="18936686"/>
<dbReference type="eggNOG" id="ENOG502S1HF">
    <property type="taxonomic scope" value="Eukaryota"/>
</dbReference>
<gene>
    <name evidence="3" type="ORF">MELLADRAFT_93766</name>
</gene>
<evidence type="ECO:0000313" key="3">
    <source>
        <dbReference type="EMBL" id="EGG00114.1"/>
    </source>
</evidence>
<proteinExistence type="predicted"/>
<reference evidence="4" key="1">
    <citation type="journal article" date="2011" name="Proc. Natl. Acad. Sci. U.S.A.">
        <title>Obligate biotrophy features unraveled by the genomic analysis of rust fungi.</title>
        <authorList>
            <person name="Duplessis S."/>
            <person name="Cuomo C.A."/>
            <person name="Lin Y.-C."/>
            <person name="Aerts A."/>
            <person name="Tisserant E."/>
            <person name="Veneault-Fourrey C."/>
            <person name="Joly D.L."/>
            <person name="Hacquard S."/>
            <person name="Amselem J."/>
            <person name="Cantarel B.L."/>
            <person name="Chiu R."/>
            <person name="Coutinho P.M."/>
            <person name="Feau N."/>
            <person name="Field M."/>
            <person name="Frey P."/>
            <person name="Gelhaye E."/>
            <person name="Goldberg J."/>
            <person name="Grabherr M.G."/>
            <person name="Kodira C.D."/>
            <person name="Kohler A."/>
            <person name="Kuees U."/>
            <person name="Lindquist E.A."/>
            <person name="Lucas S.M."/>
            <person name="Mago R."/>
            <person name="Mauceli E."/>
            <person name="Morin E."/>
            <person name="Murat C."/>
            <person name="Pangilinan J.L."/>
            <person name="Park R."/>
            <person name="Pearson M."/>
            <person name="Quesneville H."/>
            <person name="Rouhier N."/>
            <person name="Sakthikumar S."/>
            <person name="Salamov A.A."/>
            <person name="Schmutz J."/>
            <person name="Selles B."/>
            <person name="Shapiro H."/>
            <person name="Tanguay P."/>
            <person name="Tuskan G.A."/>
            <person name="Henrissat B."/>
            <person name="Van de Peer Y."/>
            <person name="Rouze P."/>
            <person name="Ellis J.G."/>
            <person name="Dodds P.N."/>
            <person name="Schein J.E."/>
            <person name="Zhong S."/>
            <person name="Hamelin R.C."/>
            <person name="Grigoriev I.V."/>
            <person name="Szabo L.J."/>
            <person name="Martin F."/>
        </authorList>
    </citation>
    <scope>NUCLEOTIDE SEQUENCE [LARGE SCALE GENOMIC DNA]</scope>
    <source>
        <strain evidence="4">98AG31 / pathotype 3-4-7</strain>
    </source>
</reference>
<sequence>MLLVDFVNRLNQNHPKLANRLTLPMLMQFVTLAAEVYSRAHQALKLSSSDTRILPFLELALQLQIEPTDYKALWNLTFASLPAAHLDPVALIRLHGLHGPLTTKIAKHIIGHRTTNGTGPEYTILRTKVPIHYGTRCIATLASLIGSQTTFGNRRCSPKSTYLFTNQQVPTHTAAQSFSPKLSQEMVRDAVDLFSLLRRCNRRGAVLYLPDEGEQEDRLIPAMIRELHYIANKGSKYRDHVCSFCVKEVDVKHEGTSGIKAIRAVVTDGLTIGHWRCTASSAQLEELAHRAGAPPPNGPCLNQIPKAQPCTALAVKGSKTCSNPAHVDAMAAFEIRKKKAFNLKSMLNRPDTLEIIDLDGLHQADESDRAHEAARNGGTAKPKGTPCLSRSRTHNDQLIVGTCGIILARQTFYNSEAPSALR</sequence>
<feature type="domain" description="CxC6 like cysteine cluster associated with KDZ" evidence="2">
    <location>
        <begin position="266"/>
        <end position="330"/>
    </location>
</feature>
<evidence type="ECO:0000259" key="2">
    <source>
        <dbReference type="Pfam" id="PF18721"/>
    </source>
</evidence>
<dbReference type="RefSeq" id="XP_007416517.1">
    <property type="nucleotide sequence ID" value="XM_007416455.1"/>
</dbReference>
<dbReference type="HOGENOM" id="CLU_004966_5_1_1"/>
<dbReference type="OrthoDB" id="2501483at2759"/>
<dbReference type="InParanoid" id="F4S565"/>
<evidence type="ECO:0000313" key="4">
    <source>
        <dbReference type="Proteomes" id="UP000001072"/>
    </source>
</evidence>
<dbReference type="InterPro" id="IPR040898">
    <property type="entry name" value="CxC6"/>
</dbReference>
<dbReference type="VEuPathDB" id="FungiDB:MELLADRAFT_93766"/>
<keyword evidence="4" id="KW-1185">Reference proteome</keyword>
<evidence type="ECO:0000256" key="1">
    <source>
        <dbReference type="SAM" id="MobiDB-lite"/>
    </source>
</evidence>